<dbReference type="GO" id="GO:0046718">
    <property type="term" value="P:symbiont entry into host cell"/>
    <property type="evidence" value="ECO:0007669"/>
    <property type="project" value="UniProtKB-KW"/>
</dbReference>
<dbReference type="Pfam" id="PF00517">
    <property type="entry name" value="GP41"/>
    <property type="match status" value="1"/>
</dbReference>
<evidence type="ECO:0000256" key="10">
    <source>
        <dbReference type="ARBA" id="ARBA00022595"/>
    </source>
</evidence>
<evidence type="ECO:0000256" key="22">
    <source>
        <dbReference type="ARBA" id="ARBA00023180"/>
    </source>
</evidence>
<keyword evidence="10 24" id="KW-1162">Viral penetration into host cytoplasm</keyword>
<dbReference type="Gene3D" id="1.10.287.210">
    <property type="match status" value="1"/>
</dbReference>
<dbReference type="EMBL" id="AM182197">
    <property type="protein sequence ID" value="CAJ57815.1"/>
    <property type="molecule type" value="Genomic_DNA"/>
</dbReference>
<evidence type="ECO:0000256" key="20">
    <source>
        <dbReference type="ARBA" id="ARBA00023136"/>
    </source>
</evidence>
<dbReference type="GO" id="GO:0019062">
    <property type="term" value="P:virion attachment to host cell"/>
    <property type="evidence" value="ECO:0007669"/>
    <property type="project" value="UniProtKB-UniRule"/>
</dbReference>
<accession>Q1XE72</accession>
<evidence type="ECO:0000256" key="11">
    <source>
        <dbReference type="ARBA" id="ARBA00022685"/>
    </source>
</evidence>
<evidence type="ECO:0000256" key="7">
    <source>
        <dbReference type="ARBA" id="ARBA00022506"/>
    </source>
</evidence>
<keyword evidence="12 24" id="KW-0812">Transmembrane</keyword>
<evidence type="ECO:0000256" key="4">
    <source>
        <dbReference type="ARBA" id="ARBA00004563"/>
    </source>
</evidence>
<evidence type="ECO:0000256" key="18">
    <source>
        <dbReference type="ARBA" id="ARBA00022989"/>
    </source>
</evidence>
<keyword evidence="19 24" id="KW-1039">Host endosome</keyword>
<dbReference type="GO" id="GO:0039663">
    <property type="term" value="P:membrane fusion involved in viral entry into host cell"/>
    <property type="evidence" value="ECO:0007669"/>
    <property type="project" value="UniProtKB-KW"/>
</dbReference>
<evidence type="ECO:0000256" key="13">
    <source>
        <dbReference type="ARBA" id="ARBA00022703"/>
    </source>
</evidence>
<evidence type="ECO:0000259" key="27">
    <source>
        <dbReference type="Pfam" id="PF00517"/>
    </source>
</evidence>
<keyword evidence="21" id="KW-1015">Disulfide bond</keyword>
<organismHost>
    <name type="scientific">Cercopithecidae</name>
    <name type="common">Old World monkeys</name>
    <dbReference type="NCBI Taxonomy" id="9527"/>
</organismHost>
<keyword evidence="15 24" id="KW-0946">Virion</keyword>
<evidence type="ECO:0000256" key="17">
    <source>
        <dbReference type="ARBA" id="ARBA00022879"/>
    </source>
</evidence>
<keyword evidence="22" id="KW-0325">Glycoprotein</keyword>
<keyword evidence="8 24" id="KW-1032">Host cell membrane</keyword>
<dbReference type="SUPFAM" id="SSF56502">
    <property type="entry name" value="gp120 core"/>
    <property type="match status" value="1"/>
</dbReference>
<evidence type="ECO:0000256" key="5">
    <source>
        <dbReference type="ARBA" id="ARBA00004578"/>
    </source>
</evidence>
<protein>
    <recommendedName>
        <fullName evidence="24">Envelope glycoprotein gp160</fullName>
    </recommendedName>
    <component>
        <recommendedName>
            <fullName evidence="24">Surface protein gp120</fullName>
            <shortName evidence="24">SU</shortName>
        </recommendedName>
        <alternativeName>
            <fullName evidence="24">Glycoprotein 120</fullName>
            <shortName evidence="24">gp120</shortName>
        </alternativeName>
    </component>
    <component>
        <recommendedName>
            <fullName evidence="24">Transmembrane protein gp41</fullName>
            <shortName evidence="24">TM</shortName>
        </recommendedName>
    </component>
</protein>
<evidence type="ECO:0000256" key="2">
    <source>
        <dbReference type="ARBA" id="ARBA00004433"/>
    </source>
</evidence>
<keyword evidence="20 24" id="KW-0472">Membrane</keyword>
<evidence type="ECO:0000256" key="15">
    <source>
        <dbReference type="ARBA" id="ARBA00022844"/>
    </source>
</evidence>
<evidence type="ECO:0000313" key="28">
    <source>
        <dbReference type="EMBL" id="CAJ57815.1"/>
    </source>
</evidence>
<dbReference type="Proteomes" id="UP000258705">
    <property type="component" value="Segment"/>
</dbReference>
<proteinExistence type="predicted"/>
<keyword evidence="23 24" id="KW-1160">Virus entry into host cell</keyword>
<evidence type="ECO:0000256" key="6">
    <source>
        <dbReference type="ARBA" id="ARBA00004650"/>
    </source>
</evidence>
<evidence type="ECO:0000256" key="25">
    <source>
        <dbReference type="SAM" id="MobiDB-lite"/>
    </source>
</evidence>
<keyword evidence="17 24" id="KW-0261">Viral envelope protein</keyword>
<dbReference type="InterPro" id="IPR000777">
    <property type="entry name" value="HIV1_Gp120"/>
</dbReference>
<evidence type="ECO:0000256" key="16">
    <source>
        <dbReference type="ARBA" id="ARBA00022870"/>
    </source>
</evidence>
<dbReference type="SUPFAM" id="SSF58069">
    <property type="entry name" value="Virus ectodomain"/>
    <property type="match status" value="1"/>
</dbReference>
<dbReference type="GO" id="GO:0005198">
    <property type="term" value="F:structural molecule activity"/>
    <property type="evidence" value="ECO:0007669"/>
    <property type="project" value="InterPro"/>
</dbReference>
<comment type="domain">
    <text evidence="24">The 17 amino acids long immunosuppressive region is present in many retroviral envelope proteins. Synthetic peptides derived from this relatively conserved sequence inhibit immune function in vitro and in vivo.</text>
</comment>
<evidence type="ECO:0000256" key="9">
    <source>
        <dbReference type="ARBA" id="ARBA00022581"/>
    </source>
</evidence>
<evidence type="ECO:0000259" key="26">
    <source>
        <dbReference type="Pfam" id="PF00516"/>
    </source>
</evidence>
<keyword evidence="11 24" id="KW-0165">Cleavage on pair of basic residues</keyword>
<keyword evidence="13 24" id="KW-0053">Apoptosis</keyword>
<evidence type="ECO:0000313" key="29">
    <source>
        <dbReference type="Proteomes" id="UP000258705"/>
    </source>
</evidence>
<evidence type="ECO:0000256" key="12">
    <source>
        <dbReference type="ARBA" id="ARBA00022692"/>
    </source>
</evidence>
<dbReference type="InterPro" id="IPR000328">
    <property type="entry name" value="GP41-like"/>
</dbReference>
<name>Q1XE72_SIV</name>
<evidence type="ECO:0000256" key="21">
    <source>
        <dbReference type="ARBA" id="ARBA00023157"/>
    </source>
</evidence>
<evidence type="ECO:0000256" key="19">
    <source>
        <dbReference type="ARBA" id="ARBA00023046"/>
    </source>
</evidence>
<keyword evidence="14 24" id="KW-1161">Viral attachment to host cell</keyword>
<reference evidence="28 29" key="1">
    <citation type="journal article" date="2006" name="Virology">
        <title>Molecular characterization of a novel simian immunodeficiency virus lineage (SIVtal) from northern talapoins (Miopithecus ogouensis).</title>
        <authorList>
            <person name="Liegeois F."/>
            <person name="Courgnaud V."/>
            <person name="Switzer W.M."/>
            <person name="Murphy H.W."/>
            <person name="Loul S."/>
            <person name="Aghokeng A."/>
            <person name="Pourrut X."/>
            <person name="Mpoudi-Ngole E."/>
            <person name="Delaporte E."/>
            <person name="Peeters M."/>
        </authorList>
    </citation>
    <scope>NUCLEOTIDE SEQUENCE [LARGE SCALE GENOMIC DNA]</scope>
    <source>
        <strain evidence="28">SIVtal-01CM8023</strain>
    </source>
</reference>
<feature type="transmembrane region" description="Helical" evidence="24">
    <location>
        <begin position="539"/>
        <end position="563"/>
    </location>
</feature>
<evidence type="ECO:0000256" key="24">
    <source>
        <dbReference type="RuleBase" id="RU363095"/>
    </source>
</evidence>
<organismHost>
    <name type="scientific">Pan troglodytes</name>
    <name type="common">Chimpanzee</name>
    <dbReference type="NCBI Taxonomy" id="9598"/>
</organismHost>
<sequence length="890" mass="101226">MKCLQVLCLAICVIWVANIGKSLTSAEQQFLTVYYGVPVWKNATPPLFCATMARDQWSTSQCVPSDPQNLEVPVNLTEYFDVYKNYMVDHIADDMDALFLTATKPCTKLTPMCVRMACTDITKNLTGTVAPPTTNSTTNSVTSKRTNDTNVWWGNNATEPVYNCTWNMTGGFRDKKYTYFSHWYLADLMKEPGNGNDSYYYATGCNLSVIAQACEKTHYQAFPIQYCAPAGFALIKCNDNPWTGRGKCHNISAVHCTDPITTIAATWLVLNGTKENQTQIIHQAPKNESAIILLGKEHNITIQCIRPGNRTIKDLQIAAGLMFHSQIIAGKDLKRAYCKIEGNWTRAMEDVNEKIAKAYKDHINSSSGTAQIRWQGVRKGDLEVSLFWHACQGEFFYCNISSMFMKTNYTYNYTAEKGVLHQEKIGRQEHRYSDRTKFFMSCQLRQMINRWSKVEKLMYLPPREGHLSCKSNVTGILVDINHYKGNDIISVEPSSQIRDAWRAAVARYKVIEITPIGFAPTNIRRYDGPATKEKRAAPLALGFIGFLSTAGTAMGAVATALTVQSRSLLSGIVQQQEHLLRAIEHQQHLLQLTVWGIKNLNARLTALEKYLEDQARLNSWGCAWKQICYTSVPWNKTWTNSTNPDWQNMTWQEWEKLVDNASDTITVLLQEAQEQQERNVHELQKLNDWDSLWSWFNLSAWFRWLRIAVIVVASLILLRIVMYIINVLKLLRQGYLPLPFKTPIPSNREPGVPEEEGTEGGKPDRSRWRTSPQGFFAIIWEDLNSLLSYSYQTLRNLVWLSWDLLKRLKATTQQAAQATYAYLRIKFTAAVATIQYGFSEIQAAWGDCVTALARFTWRWTSGVLAAARWAVQAIAAIPRRTRQGLEYCLA</sequence>
<comment type="caution">
    <text evidence="24">Lacks conserved residue(s) required for the propagation of feature annotation.</text>
</comment>
<gene>
    <name evidence="28" type="primary">ENV</name>
</gene>
<keyword evidence="18 24" id="KW-1133">Transmembrane helix</keyword>
<dbReference type="InterPro" id="IPR036377">
    <property type="entry name" value="Gp120_core_sf"/>
</dbReference>
<dbReference type="GO" id="GO:0055036">
    <property type="term" value="C:virion membrane"/>
    <property type="evidence" value="ECO:0007669"/>
    <property type="project" value="UniProtKB-SubCell"/>
</dbReference>
<dbReference type="Gene3D" id="2.170.40.20">
    <property type="entry name" value="Human immunodeficiency virus 1, Gp160, envelope glycoprotein"/>
    <property type="match status" value="2"/>
</dbReference>
<evidence type="ECO:0000256" key="23">
    <source>
        <dbReference type="ARBA" id="ARBA00023296"/>
    </source>
</evidence>
<keyword evidence="9 24" id="KW-0945">Host-virus interaction</keyword>
<evidence type="ECO:0000256" key="3">
    <source>
        <dbReference type="ARBA" id="ARBA00004505"/>
    </source>
</evidence>
<comment type="subcellular location">
    <subcellularLocation>
        <location evidence="3">Host cell membrane</location>
        <topology evidence="3">Peripheral membrane protein</topology>
    </subcellularLocation>
    <subcellularLocation>
        <location evidence="1">Host cell membrane</location>
        <topology evidence="1">Single-pass type I membrane protein</topology>
    </subcellularLocation>
    <subcellularLocation>
        <location evidence="2">Host endosome membrane</location>
        <topology evidence="2">Peripheral membrane protein</topology>
    </subcellularLocation>
    <subcellularLocation>
        <location evidence="5">Host endosome membrane</location>
        <topology evidence="5">Single-pass type I membrane protein</topology>
    </subcellularLocation>
    <subcellularLocation>
        <location evidence="6">Virion membrane</location>
        <topology evidence="6">Peripheral membrane protein</topology>
    </subcellularLocation>
    <subcellularLocation>
        <location evidence="4">Virion membrane</location>
        <topology evidence="4">Single-pass type I membrane protein</topology>
    </subcellularLocation>
</comment>
<dbReference type="GO" id="GO:0044175">
    <property type="term" value="C:host cell endosome membrane"/>
    <property type="evidence" value="ECO:0007669"/>
    <property type="project" value="UniProtKB-SubCell"/>
</dbReference>
<dbReference type="Pfam" id="PF00516">
    <property type="entry name" value="GP120"/>
    <property type="match status" value="1"/>
</dbReference>
<evidence type="ECO:0000256" key="1">
    <source>
        <dbReference type="ARBA" id="ARBA00004402"/>
    </source>
</evidence>
<keyword evidence="16 24" id="KW-1043">Host membrane</keyword>
<feature type="transmembrane region" description="Helical" evidence="24">
    <location>
        <begin position="704"/>
        <end position="725"/>
    </location>
</feature>
<organism evidence="28 29">
    <name type="scientific">Simian immunodeficiency virus</name>
    <name type="common">SIV</name>
    <dbReference type="NCBI Taxonomy" id="11723"/>
    <lineage>
        <taxon>Viruses</taxon>
        <taxon>Riboviria</taxon>
        <taxon>Pararnavirae</taxon>
        <taxon>Artverviricota</taxon>
        <taxon>Revtraviricetes</taxon>
        <taxon>Ortervirales</taxon>
        <taxon>Retroviridae</taxon>
        <taxon>Orthoretrovirinae</taxon>
        <taxon>Lentivirus</taxon>
        <taxon>Lentivirus simimdef</taxon>
    </lineage>
</organism>
<dbReference type="GO" id="GO:0019031">
    <property type="term" value="C:viral envelope"/>
    <property type="evidence" value="ECO:0007669"/>
    <property type="project" value="UniProtKB-KW"/>
</dbReference>
<evidence type="ECO:0000256" key="8">
    <source>
        <dbReference type="ARBA" id="ARBA00022511"/>
    </source>
</evidence>
<feature type="region of interest" description="Disordered" evidence="25">
    <location>
        <begin position="746"/>
        <end position="768"/>
    </location>
</feature>
<feature type="domain" description="Human immunodeficiency virus 1 envelope glycoprotein Gp120" evidence="26">
    <location>
        <begin position="29"/>
        <end position="535"/>
    </location>
</feature>
<feature type="domain" description="Retroviral envelope protein GP41-like" evidence="27">
    <location>
        <begin position="554"/>
        <end position="740"/>
    </location>
</feature>
<dbReference type="GO" id="GO:0020002">
    <property type="term" value="C:host cell plasma membrane"/>
    <property type="evidence" value="ECO:0007669"/>
    <property type="project" value="UniProtKB-SubCell"/>
</dbReference>
<dbReference type="CDD" id="cd09909">
    <property type="entry name" value="HIV-1-like_HR1-HR2"/>
    <property type="match status" value="1"/>
</dbReference>
<comment type="subunit">
    <text evidence="24">The mature envelope protein (Env) consists of a homotrimer of non-covalently associated gp120-gp41 heterodimers. The resulting complex protrudes from the virus surface as a spike.</text>
</comment>
<evidence type="ECO:0000256" key="14">
    <source>
        <dbReference type="ARBA" id="ARBA00022804"/>
    </source>
</evidence>
<keyword evidence="7 24" id="KW-1168">Fusion of virus membrane with host membrane</keyword>